<dbReference type="PANTHER" id="PTHR33504:SF2">
    <property type="entry name" value="PROTEIN MFI"/>
    <property type="match status" value="1"/>
</dbReference>
<dbReference type="Proteomes" id="UP000314294">
    <property type="component" value="Unassembled WGS sequence"/>
</dbReference>
<gene>
    <name evidence="1" type="primary">CK065</name>
    <name evidence="1" type="ORF">EYF80_032197</name>
</gene>
<protein>
    <submittedName>
        <fullName evidence="1">Uncharacterized protein</fullName>
    </submittedName>
</protein>
<keyword evidence="2" id="KW-1185">Reference proteome</keyword>
<evidence type="ECO:0000313" key="2">
    <source>
        <dbReference type="Proteomes" id="UP000314294"/>
    </source>
</evidence>
<accession>A0A4Z2GWW4</accession>
<comment type="caution">
    <text evidence="1">The sequence shown here is derived from an EMBL/GenBank/DDBJ whole genome shotgun (WGS) entry which is preliminary data.</text>
</comment>
<sequence length="157" mass="18879">MEVERRSGRGIRKDRGLRPNQIWHTHNLEQLVKKLEVHPTLNIRTCSTQAADNINFPPNIYYKIFTYRPITDLCASSPKDYTRPGLEKPVARQERLGWYQRTENNSWRLFCSKVVSMNESKEMGANKKREFHYSRLQRQQDVDKWRQGRKIEWLKKM</sequence>
<organism evidence="1 2">
    <name type="scientific">Liparis tanakae</name>
    <name type="common">Tanaka's snailfish</name>
    <dbReference type="NCBI Taxonomy" id="230148"/>
    <lineage>
        <taxon>Eukaryota</taxon>
        <taxon>Metazoa</taxon>
        <taxon>Chordata</taxon>
        <taxon>Craniata</taxon>
        <taxon>Vertebrata</taxon>
        <taxon>Euteleostomi</taxon>
        <taxon>Actinopterygii</taxon>
        <taxon>Neopterygii</taxon>
        <taxon>Teleostei</taxon>
        <taxon>Neoteleostei</taxon>
        <taxon>Acanthomorphata</taxon>
        <taxon>Eupercaria</taxon>
        <taxon>Perciformes</taxon>
        <taxon>Cottioidei</taxon>
        <taxon>Cottales</taxon>
        <taxon>Liparidae</taxon>
        <taxon>Liparis</taxon>
    </lineage>
</organism>
<dbReference type="OrthoDB" id="10253073at2759"/>
<evidence type="ECO:0000313" key="1">
    <source>
        <dbReference type="EMBL" id="TNN57595.1"/>
    </source>
</evidence>
<dbReference type="AlphaFoldDB" id="A0A4Z2GWW4"/>
<name>A0A4Z2GWW4_9TELE</name>
<dbReference type="PANTHER" id="PTHR33504">
    <property type="entry name" value="NADH DEHYDROGENASE (UBIQUINONE) 1 BETA SUBCOMPLEX, 4"/>
    <property type="match status" value="1"/>
</dbReference>
<dbReference type="EMBL" id="SRLO01000401">
    <property type="protein sequence ID" value="TNN57595.1"/>
    <property type="molecule type" value="Genomic_DNA"/>
</dbReference>
<reference evidence="1 2" key="1">
    <citation type="submission" date="2019-03" db="EMBL/GenBank/DDBJ databases">
        <title>First draft genome of Liparis tanakae, snailfish: a comprehensive survey of snailfish specific genes.</title>
        <authorList>
            <person name="Kim W."/>
            <person name="Song I."/>
            <person name="Jeong J.-H."/>
            <person name="Kim D."/>
            <person name="Kim S."/>
            <person name="Ryu S."/>
            <person name="Song J.Y."/>
            <person name="Lee S.K."/>
        </authorList>
    </citation>
    <scope>NUCLEOTIDE SEQUENCE [LARGE SCALE GENOMIC DNA]</scope>
    <source>
        <tissue evidence="1">Muscle</tissue>
    </source>
</reference>
<proteinExistence type="predicted"/>